<proteinExistence type="predicted"/>
<feature type="region of interest" description="Disordered" evidence="1">
    <location>
        <begin position="271"/>
        <end position="300"/>
    </location>
</feature>
<dbReference type="AlphaFoldDB" id="A0A9J6G7L0"/>
<feature type="signal peptide" evidence="2">
    <location>
        <begin position="1"/>
        <end position="21"/>
    </location>
</feature>
<dbReference type="EMBL" id="JABSTR010000006">
    <property type="protein sequence ID" value="KAH9374382.1"/>
    <property type="molecule type" value="Genomic_DNA"/>
</dbReference>
<organism evidence="3 4">
    <name type="scientific">Haemaphysalis longicornis</name>
    <name type="common">Bush tick</name>
    <dbReference type="NCBI Taxonomy" id="44386"/>
    <lineage>
        <taxon>Eukaryota</taxon>
        <taxon>Metazoa</taxon>
        <taxon>Ecdysozoa</taxon>
        <taxon>Arthropoda</taxon>
        <taxon>Chelicerata</taxon>
        <taxon>Arachnida</taxon>
        <taxon>Acari</taxon>
        <taxon>Parasitiformes</taxon>
        <taxon>Ixodida</taxon>
        <taxon>Ixodoidea</taxon>
        <taxon>Ixodidae</taxon>
        <taxon>Haemaphysalinae</taxon>
        <taxon>Haemaphysalis</taxon>
    </lineage>
</organism>
<name>A0A9J6G7L0_HAELO</name>
<reference evidence="3 4" key="1">
    <citation type="journal article" date="2020" name="Cell">
        <title>Large-Scale Comparative Analyses of Tick Genomes Elucidate Their Genetic Diversity and Vector Capacities.</title>
        <authorList>
            <consortium name="Tick Genome and Microbiome Consortium (TIGMIC)"/>
            <person name="Jia N."/>
            <person name="Wang J."/>
            <person name="Shi W."/>
            <person name="Du L."/>
            <person name="Sun Y."/>
            <person name="Zhan W."/>
            <person name="Jiang J.F."/>
            <person name="Wang Q."/>
            <person name="Zhang B."/>
            <person name="Ji P."/>
            <person name="Bell-Sakyi L."/>
            <person name="Cui X.M."/>
            <person name="Yuan T.T."/>
            <person name="Jiang B.G."/>
            <person name="Yang W.F."/>
            <person name="Lam T.T."/>
            <person name="Chang Q.C."/>
            <person name="Ding S.J."/>
            <person name="Wang X.J."/>
            <person name="Zhu J.G."/>
            <person name="Ruan X.D."/>
            <person name="Zhao L."/>
            <person name="Wei J.T."/>
            <person name="Ye R.Z."/>
            <person name="Que T.C."/>
            <person name="Du C.H."/>
            <person name="Zhou Y.H."/>
            <person name="Cheng J.X."/>
            <person name="Dai P.F."/>
            <person name="Guo W.B."/>
            <person name="Han X.H."/>
            <person name="Huang E.J."/>
            <person name="Li L.F."/>
            <person name="Wei W."/>
            <person name="Gao Y.C."/>
            <person name="Liu J.Z."/>
            <person name="Shao H.Z."/>
            <person name="Wang X."/>
            <person name="Wang C.C."/>
            <person name="Yang T.C."/>
            <person name="Huo Q.B."/>
            <person name="Li W."/>
            <person name="Chen H.Y."/>
            <person name="Chen S.E."/>
            <person name="Zhou L.G."/>
            <person name="Ni X.B."/>
            <person name="Tian J.H."/>
            <person name="Sheng Y."/>
            <person name="Liu T."/>
            <person name="Pan Y.S."/>
            <person name="Xia L.Y."/>
            <person name="Li J."/>
            <person name="Zhao F."/>
            <person name="Cao W.C."/>
        </authorList>
    </citation>
    <scope>NUCLEOTIDE SEQUENCE [LARGE SCALE GENOMIC DNA]</scope>
    <source>
        <strain evidence="3">HaeL-2018</strain>
    </source>
</reference>
<accession>A0A9J6G7L0</accession>
<evidence type="ECO:0000313" key="3">
    <source>
        <dbReference type="EMBL" id="KAH9374382.1"/>
    </source>
</evidence>
<keyword evidence="4" id="KW-1185">Reference proteome</keyword>
<protein>
    <submittedName>
        <fullName evidence="3">Uncharacterized protein</fullName>
    </submittedName>
</protein>
<evidence type="ECO:0000256" key="2">
    <source>
        <dbReference type="SAM" id="SignalP"/>
    </source>
</evidence>
<evidence type="ECO:0000256" key="1">
    <source>
        <dbReference type="SAM" id="MobiDB-lite"/>
    </source>
</evidence>
<dbReference type="Proteomes" id="UP000821853">
    <property type="component" value="Chromosome 4"/>
</dbReference>
<dbReference type="VEuPathDB" id="VectorBase:HLOH_054117"/>
<sequence length="300" mass="31829">MTVTQETVLFTLLGLIRCVLCKGDLFAAVRAAGESRAIGPHIHSVSEFLAADALVGLPSLCVYVIYPREQPGMFRVFCPSDYDEYGVGVAKPSYVGDRSAWNVQLTFESFLRNDRVNPMNDSPGIAFVKCMVASYLVDCATDGYLAAVKEIGTFLSLSALAASTAQILEKRVEPDQSPWRRHSVDFLCLWSGGLHVTSAVARAEGVPRAGPRAGAWRGPDDRLSLALLCGGSCTSLVLRFLASGRRDVGAMGVAVGALTCCKGEVVARSGTPEKSSEVVGADTAVSEGDGAGSALRFRKD</sequence>
<keyword evidence="2" id="KW-0732">Signal</keyword>
<comment type="caution">
    <text evidence="3">The sequence shown here is derived from an EMBL/GenBank/DDBJ whole genome shotgun (WGS) entry which is preliminary data.</text>
</comment>
<feature type="chain" id="PRO_5039948872" evidence="2">
    <location>
        <begin position="22"/>
        <end position="300"/>
    </location>
</feature>
<evidence type="ECO:0000313" key="4">
    <source>
        <dbReference type="Proteomes" id="UP000821853"/>
    </source>
</evidence>
<gene>
    <name evidence="3" type="ORF">HPB48_001976</name>
</gene>